<name>A0A562MZ67_9SPHI</name>
<evidence type="ECO:0000313" key="1">
    <source>
        <dbReference type="EMBL" id="TWI25108.1"/>
    </source>
</evidence>
<proteinExistence type="predicted"/>
<protein>
    <submittedName>
        <fullName evidence="1">Uncharacterized protein</fullName>
    </submittedName>
</protein>
<dbReference type="Proteomes" id="UP000315908">
    <property type="component" value="Unassembled WGS sequence"/>
</dbReference>
<sequence length="44" mass="5066">MIIKLLKSIKNSGSTQVSRTISESVSHHTTVLMRMRMHMHFHAC</sequence>
<accession>A0A562MZ67</accession>
<organism evidence="1 2">
    <name type="scientific">Sphingobacterium siyangense</name>
    <dbReference type="NCBI Taxonomy" id="459529"/>
    <lineage>
        <taxon>Bacteria</taxon>
        <taxon>Pseudomonadati</taxon>
        <taxon>Bacteroidota</taxon>
        <taxon>Sphingobacteriia</taxon>
        <taxon>Sphingobacteriales</taxon>
        <taxon>Sphingobacteriaceae</taxon>
        <taxon>Sphingobacterium</taxon>
    </lineage>
</organism>
<gene>
    <name evidence="1" type="ORF">IQ31_00698</name>
</gene>
<comment type="caution">
    <text evidence="1">The sequence shown here is derived from an EMBL/GenBank/DDBJ whole genome shotgun (WGS) entry which is preliminary data.</text>
</comment>
<reference evidence="1 2" key="1">
    <citation type="journal article" date="2015" name="Stand. Genomic Sci.">
        <title>Genomic Encyclopedia of Bacterial and Archaeal Type Strains, Phase III: the genomes of soil and plant-associated and newly described type strains.</title>
        <authorList>
            <person name="Whitman W.B."/>
            <person name="Woyke T."/>
            <person name="Klenk H.P."/>
            <person name="Zhou Y."/>
            <person name="Lilburn T.G."/>
            <person name="Beck B.J."/>
            <person name="De Vos P."/>
            <person name="Vandamme P."/>
            <person name="Eisen J.A."/>
            <person name="Garrity G."/>
            <person name="Hugenholtz P."/>
            <person name="Kyrpides N.C."/>
        </authorList>
    </citation>
    <scope>NUCLEOTIDE SEQUENCE [LARGE SCALE GENOMIC DNA]</scope>
    <source>
        <strain evidence="1 2">CGMCC 1.6855</strain>
    </source>
</reference>
<evidence type="ECO:0000313" key="2">
    <source>
        <dbReference type="Proteomes" id="UP000315908"/>
    </source>
</evidence>
<dbReference type="AlphaFoldDB" id="A0A562MZ67"/>
<dbReference type="EMBL" id="VLKR01000002">
    <property type="protein sequence ID" value="TWI25108.1"/>
    <property type="molecule type" value="Genomic_DNA"/>
</dbReference>